<dbReference type="Proteomes" id="UP001175000">
    <property type="component" value="Unassembled WGS sequence"/>
</dbReference>
<keyword evidence="2" id="KW-0472">Membrane</keyword>
<keyword evidence="4" id="KW-1185">Reference proteome</keyword>
<sequence>MNYTIVVPEGTTDHGNPQLLCTPARWYDYIFFIFANYLAHAATVVPIPGQDIEASICAVLLALMLPGSAVARSVTVILRRPATHRQDPLRCAARAGALCIVLKKPTGGYWAKYLTRGQRPTGGRDVERGRNAEAPHLATTRPIPVSTAPNDTVTGSGNADAAEVEKPVEGASHQDGPAAEVEKEKALPAHQVSVQGPLDGAKLSQSSKQWDNPKYGYEPVPHGSQIHGEYWLDKDYYLALLPPTGLPNLKLDVGEEPSQEGPDSSTSRFRHDGPLLSCSYNFAKLMIGLLQSIWAFITIYRARGNQIQQYGYAAFGLTVAPYATMSIINTIANLLTPEYPSVFVVRTSLLTRLEGESKARFQGTLNVVEISESQDEVTQHGLASFGASLDSLSFPSPDNPISLGGFIQGISIVLSLVPLAIVGGLSGFRSENSTQMERGFTMSWLVLGIVYGALHPELSLDQDFWFPSFRALTAPLRNGPWSNKRAKKRRQRDGDPERPNGIGAGISIVLIFATPVFGGMAIVGKMIHEFGVCTLLRG</sequence>
<evidence type="ECO:0000256" key="1">
    <source>
        <dbReference type="SAM" id="MobiDB-lite"/>
    </source>
</evidence>
<feature type="region of interest" description="Disordered" evidence="1">
    <location>
        <begin position="480"/>
        <end position="500"/>
    </location>
</feature>
<comment type="caution">
    <text evidence="3">The sequence shown here is derived from an EMBL/GenBank/DDBJ whole genome shotgun (WGS) entry which is preliminary data.</text>
</comment>
<evidence type="ECO:0000313" key="3">
    <source>
        <dbReference type="EMBL" id="KAK0622673.1"/>
    </source>
</evidence>
<feature type="compositionally biased region" description="Polar residues" evidence="1">
    <location>
        <begin position="147"/>
        <end position="157"/>
    </location>
</feature>
<keyword evidence="2" id="KW-1133">Transmembrane helix</keyword>
<keyword evidence="2" id="KW-0812">Transmembrane</keyword>
<feature type="transmembrane region" description="Helical" evidence="2">
    <location>
        <begin position="502"/>
        <end position="523"/>
    </location>
</feature>
<feature type="transmembrane region" description="Helical" evidence="2">
    <location>
        <begin position="406"/>
        <end position="428"/>
    </location>
</feature>
<dbReference type="AlphaFoldDB" id="A0AA40C372"/>
<reference evidence="3" key="1">
    <citation type="submission" date="2023-06" db="EMBL/GenBank/DDBJ databases">
        <title>Genome-scale phylogeny and comparative genomics of the fungal order Sordariales.</title>
        <authorList>
            <consortium name="Lawrence Berkeley National Laboratory"/>
            <person name="Hensen N."/>
            <person name="Bonometti L."/>
            <person name="Westerberg I."/>
            <person name="Brannstrom I.O."/>
            <person name="Guillou S."/>
            <person name="Cros-Aarteil S."/>
            <person name="Calhoun S."/>
            <person name="Haridas S."/>
            <person name="Kuo A."/>
            <person name="Mondo S."/>
            <person name="Pangilinan J."/>
            <person name="Riley R."/>
            <person name="Labutti K."/>
            <person name="Andreopoulos B."/>
            <person name="Lipzen A."/>
            <person name="Chen C."/>
            <person name="Yanf M."/>
            <person name="Daum C."/>
            <person name="Ng V."/>
            <person name="Clum A."/>
            <person name="Steindorff A."/>
            <person name="Ohm R."/>
            <person name="Martin F."/>
            <person name="Silar P."/>
            <person name="Natvig D."/>
            <person name="Lalanne C."/>
            <person name="Gautier V."/>
            <person name="Ament-Velasquez S.L."/>
            <person name="Kruys A."/>
            <person name="Hutchinson M.I."/>
            <person name="Powell A.J."/>
            <person name="Barry K."/>
            <person name="Miller A.N."/>
            <person name="Grigoriev I.V."/>
            <person name="Debuchy R."/>
            <person name="Gladieux P."/>
            <person name="Thoren M.H."/>
            <person name="Johannesson H."/>
        </authorList>
    </citation>
    <scope>NUCLEOTIDE SEQUENCE</scope>
    <source>
        <strain evidence="3">CBS 606.72</strain>
    </source>
</reference>
<proteinExistence type="predicted"/>
<feature type="transmembrane region" description="Helical" evidence="2">
    <location>
        <begin position="312"/>
        <end position="332"/>
    </location>
</feature>
<evidence type="ECO:0000313" key="4">
    <source>
        <dbReference type="Proteomes" id="UP001175000"/>
    </source>
</evidence>
<organism evidence="3 4">
    <name type="scientific">Immersiella caudata</name>
    <dbReference type="NCBI Taxonomy" id="314043"/>
    <lineage>
        <taxon>Eukaryota</taxon>
        <taxon>Fungi</taxon>
        <taxon>Dikarya</taxon>
        <taxon>Ascomycota</taxon>
        <taxon>Pezizomycotina</taxon>
        <taxon>Sordariomycetes</taxon>
        <taxon>Sordariomycetidae</taxon>
        <taxon>Sordariales</taxon>
        <taxon>Lasiosphaeriaceae</taxon>
        <taxon>Immersiella</taxon>
    </lineage>
</organism>
<feature type="transmembrane region" description="Helical" evidence="2">
    <location>
        <begin position="440"/>
        <end position="458"/>
    </location>
</feature>
<dbReference type="EMBL" id="JAULSU010000003">
    <property type="protein sequence ID" value="KAK0622673.1"/>
    <property type="molecule type" value="Genomic_DNA"/>
</dbReference>
<feature type="region of interest" description="Disordered" evidence="1">
    <location>
        <begin position="134"/>
        <end position="216"/>
    </location>
</feature>
<accession>A0AA40C372</accession>
<evidence type="ECO:0000256" key="2">
    <source>
        <dbReference type="SAM" id="Phobius"/>
    </source>
</evidence>
<gene>
    <name evidence="3" type="ORF">B0T14DRAFT_514256</name>
</gene>
<protein>
    <submittedName>
        <fullName evidence="3">Uncharacterized protein</fullName>
    </submittedName>
</protein>
<name>A0AA40C372_9PEZI</name>